<evidence type="ECO:0000313" key="5">
    <source>
        <dbReference type="Proteomes" id="UP000482487"/>
    </source>
</evidence>
<dbReference type="Proteomes" id="UP000482487">
    <property type="component" value="Unassembled WGS sequence"/>
</dbReference>
<dbReference type="InterPro" id="IPR051799">
    <property type="entry name" value="NADH_flavin_oxidoreductase"/>
</dbReference>
<dbReference type="InterPro" id="IPR013785">
    <property type="entry name" value="Aldolase_TIM"/>
</dbReference>
<keyword evidence="1" id="KW-0285">Flavoprotein</keyword>
<dbReference type="EMBL" id="WVUD01000040">
    <property type="protein sequence ID" value="MYL84723.1"/>
    <property type="molecule type" value="Genomic_DNA"/>
</dbReference>
<dbReference type="Pfam" id="PF00724">
    <property type="entry name" value="Oxidored_FMN"/>
    <property type="match status" value="1"/>
</dbReference>
<dbReference type="InterPro" id="IPR001155">
    <property type="entry name" value="OxRdtase_FMN_N"/>
</dbReference>
<dbReference type="SUPFAM" id="SSF51395">
    <property type="entry name" value="FMN-linked oxidoreductases"/>
    <property type="match status" value="1"/>
</dbReference>
<name>A0A7C9IWD8_9BACT</name>
<comment type="caution">
    <text evidence="4">The sequence shown here is derived from an EMBL/GenBank/DDBJ whole genome shotgun (WGS) entry which is preliminary data.</text>
</comment>
<feature type="domain" description="NADH:flavin oxidoreductase/NADH oxidase N-terminal" evidence="3">
    <location>
        <begin position="5"/>
        <end position="331"/>
    </location>
</feature>
<evidence type="ECO:0000256" key="1">
    <source>
        <dbReference type="ARBA" id="ARBA00022630"/>
    </source>
</evidence>
<dbReference type="GO" id="GO:0010181">
    <property type="term" value="F:FMN binding"/>
    <property type="evidence" value="ECO:0007669"/>
    <property type="project" value="InterPro"/>
</dbReference>
<reference evidence="4 5" key="1">
    <citation type="submission" date="2020-01" db="EMBL/GenBank/DDBJ databases">
        <title>Genome sequence of Desulfovibrio aerotolerans DSM 16695(T).</title>
        <authorList>
            <person name="Karnachuk O."/>
            <person name="Avakyan M."/>
            <person name="Mardanov A."/>
            <person name="Kadnikov V."/>
            <person name="Ravin N."/>
        </authorList>
    </citation>
    <scope>NUCLEOTIDE SEQUENCE [LARGE SCALE GENOMIC DNA]</scope>
    <source>
        <strain evidence="4 5">DSM 16695</strain>
    </source>
</reference>
<gene>
    <name evidence="4" type="ORF">GTA51_16540</name>
</gene>
<protein>
    <submittedName>
        <fullName evidence="4">NADH:flavin oxidoreductase</fullName>
    </submittedName>
</protein>
<dbReference type="AlphaFoldDB" id="A0A7C9IWD8"/>
<dbReference type="PANTHER" id="PTHR43656:SF2">
    <property type="entry name" value="BINDING OXIDOREDUCTASE, PUTATIVE (AFU_ORTHOLOGUE AFUA_2G08260)-RELATED"/>
    <property type="match status" value="1"/>
</dbReference>
<dbReference type="CDD" id="cd02803">
    <property type="entry name" value="OYE_like_FMN_family"/>
    <property type="match status" value="1"/>
</dbReference>
<dbReference type="GO" id="GO:0016491">
    <property type="term" value="F:oxidoreductase activity"/>
    <property type="evidence" value="ECO:0007669"/>
    <property type="project" value="UniProtKB-KW"/>
</dbReference>
<accession>A0A7C9IWD8</accession>
<organism evidence="4 5">
    <name type="scientific">Solidesulfovibrio aerotolerans</name>
    <dbReference type="NCBI Taxonomy" id="295255"/>
    <lineage>
        <taxon>Bacteria</taxon>
        <taxon>Pseudomonadati</taxon>
        <taxon>Thermodesulfobacteriota</taxon>
        <taxon>Desulfovibrionia</taxon>
        <taxon>Desulfovibrionales</taxon>
        <taxon>Desulfovibrionaceae</taxon>
        <taxon>Solidesulfovibrio</taxon>
    </lineage>
</organism>
<dbReference type="PANTHER" id="PTHR43656">
    <property type="entry name" value="BINDING OXIDOREDUCTASE, PUTATIVE (AFU_ORTHOLOGUE AFUA_2G08260)-RELATED"/>
    <property type="match status" value="1"/>
</dbReference>
<evidence type="ECO:0000313" key="4">
    <source>
        <dbReference type="EMBL" id="MYL84723.1"/>
    </source>
</evidence>
<evidence type="ECO:0000259" key="3">
    <source>
        <dbReference type="Pfam" id="PF00724"/>
    </source>
</evidence>
<dbReference type="OrthoDB" id="9784632at2"/>
<keyword evidence="2" id="KW-0560">Oxidoreductase</keyword>
<keyword evidence="5" id="KW-1185">Reference proteome</keyword>
<sequence length="373" mass="38708">MLVATPLVINGMRVKNRFVRSATGEGMADPDGSPSMRLEACLKALAVGGVGLVVSSHAFVEKRGQARAGQLGVHTQDMEAGIARLARAVHAYGGRFVVQLAHAGCRADPAVTGEPALGPSLPQDPAAPPCQAMAAEDLARLEAAFGTAAALCRDAGADGVQIHAAHGYGLSQFLSPHINQRTGAYGGSLANRARLLLEVLGAIRGRIGRDFPVLAKINSEDFVPGGLTAAESVQVISWLETAGLDGVEISGGVFESGKLTFSRAGRIAIPEGEAWFRDTARAVKAAGVTMPVILVGGIRSLGTAEDLVSSGDADLVAMSRPFIREPGLVARWLSGDHAPAACTNDNLCFAPARTGEGVYCVTERRLADRDQTA</sequence>
<proteinExistence type="predicted"/>
<evidence type="ECO:0000256" key="2">
    <source>
        <dbReference type="ARBA" id="ARBA00023002"/>
    </source>
</evidence>
<dbReference type="Gene3D" id="3.20.20.70">
    <property type="entry name" value="Aldolase class I"/>
    <property type="match status" value="1"/>
</dbReference>